<evidence type="ECO:0000256" key="16">
    <source>
        <dbReference type="ARBA" id="ARBA00023204"/>
    </source>
</evidence>
<dbReference type="FunFam" id="3.40.50.300:FF:000381">
    <property type="entry name" value="TFIIH basal transcription factor complex helicase subunit"/>
    <property type="match status" value="1"/>
</dbReference>
<keyword evidence="10" id="KW-0067">ATP-binding</keyword>
<feature type="domain" description="Helicase ATP-binding" evidence="23">
    <location>
        <begin position="7"/>
        <end position="295"/>
    </location>
</feature>
<dbReference type="NCBIfam" id="TIGR00604">
    <property type="entry name" value="rad3"/>
    <property type="match status" value="1"/>
</dbReference>
<protein>
    <recommendedName>
        <fullName evidence="19">DNA 5'-3' helicase</fullName>
        <ecNumber evidence="19">5.6.2.3</ecNumber>
    </recommendedName>
</protein>
<dbReference type="AlphaFoldDB" id="A0A8H8RXU5"/>
<comment type="subcellular location">
    <subcellularLocation>
        <location evidence="2">Nucleus</location>
    </subcellularLocation>
</comment>
<keyword evidence="25" id="KW-1185">Reference proteome</keyword>
<keyword evidence="4" id="KW-0004">4Fe-4S</keyword>
<dbReference type="Pfam" id="PF06777">
    <property type="entry name" value="HBB"/>
    <property type="match status" value="1"/>
</dbReference>
<dbReference type="SUPFAM" id="SSF52540">
    <property type="entry name" value="P-loop containing nucleoside triphosphate hydrolases"/>
    <property type="match status" value="2"/>
</dbReference>
<comment type="similarity">
    <text evidence="3">Belongs to the helicase family. RAD3/XPD subfamily.</text>
</comment>
<evidence type="ECO:0000256" key="4">
    <source>
        <dbReference type="ARBA" id="ARBA00022485"/>
    </source>
</evidence>
<dbReference type="GO" id="GO:0046872">
    <property type="term" value="F:metal ion binding"/>
    <property type="evidence" value="ECO:0007669"/>
    <property type="project" value="UniProtKB-KW"/>
</dbReference>
<dbReference type="InterPro" id="IPR045028">
    <property type="entry name" value="DinG/Rad3-like"/>
</dbReference>
<dbReference type="FunFam" id="3.40.50.300:FF:000135">
    <property type="entry name" value="DNA repair helicase RAD3, putative"/>
    <property type="match status" value="1"/>
</dbReference>
<keyword evidence="11" id="KW-0408">Iron</keyword>
<dbReference type="InterPro" id="IPR027417">
    <property type="entry name" value="P-loop_NTPase"/>
</dbReference>
<keyword evidence="13" id="KW-0805">Transcription regulation</keyword>
<evidence type="ECO:0000259" key="23">
    <source>
        <dbReference type="PROSITE" id="PS51193"/>
    </source>
</evidence>
<keyword evidence="14" id="KW-0238">DNA-binding</keyword>
<dbReference type="EC" id="5.6.2.3" evidence="19"/>
<dbReference type="PRINTS" id="PR00852">
    <property type="entry name" value="XRODRMPGMNTD"/>
</dbReference>
<keyword evidence="7" id="KW-0227">DNA damage</keyword>
<keyword evidence="17" id="KW-0413">Isomerase</keyword>
<dbReference type="GO" id="GO:0006289">
    <property type="term" value="P:nucleotide-excision repair"/>
    <property type="evidence" value="ECO:0007669"/>
    <property type="project" value="InterPro"/>
</dbReference>
<dbReference type="PANTHER" id="PTHR11472:SF1">
    <property type="entry name" value="GENERAL TRANSCRIPTION AND DNA REPAIR FACTOR IIH HELICASE SUBUNIT XPD"/>
    <property type="match status" value="1"/>
</dbReference>
<keyword evidence="18" id="KW-0539">Nucleus</keyword>
<evidence type="ECO:0000256" key="20">
    <source>
        <dbReference type="ARBA" id="ARBA00048954"/>
    </source>
</evidence>
<dbReference type="Pfam" id="PF13307">
    <property type="entry name" value="Helicase_C_2"/>
    <property type="match status" value="1"/>
</dbReference>
<dbReference type="OrthoDB" id="272481at2759"/>
<dbReference type="GO" id="GO:0000112">
    <property type="term" value="C:nucleotide-excision repair factor 3 complex"/>
    <property type="evidence" value="ECO:0007669"/>
    <property type="project" value="UniProtKB-ARBA"/>
</dbReference>
<evidence type="ECO:0000313" key="25">
    <source>
        <dbReference type="Proteomes" id="UP000462212"/>
    </source>
</evidence>
<dbReference type="GO" id="GO:0045951">
    <property type="term" value="P:positive regulation of mitotic recombination"/>
    <property type="evidence" value="ECO:0007669"/>
    <property type="project" value="TreeGrafter"/>
</dbReference>
<dbReference type="InterPro" id="IPR006554">
    <property type="entry name" value="Helicase-like_DEXD_c2"/>
</dbReference>
<evidence type="ECO:0000256" key="22">
    <source>
        <dbReference type="SAM" id="MobiDB-lite"/>
    </source>
</evidence>
<comment type="catalytic activity">
    <reaction evidence="20">
        <text>ATP + H2O = ADP + phosphate + H(+)</text>
        <dbReference type="Rhea" id="RHEA:13065"/>
        <dbReference type="ChEBI" id="CHEBI:15377"/>
        <dbReference type="ChEBI" id="CHEBI:15378"/>
        <dbReference type="ChEBI" id="CHEBI:30616"/>
        <dbReference type="ChEBI" id="CHEBI:43474"/>
        <dbReference type="ChEBI" id="CHEBI:456216"/>
        <dbReference type="EC" id="5.6.2.3"/>
    </reaction>
</comment>
<dbReference type="InterPro" id="IPR006555">
    <property type="entry name" value="ATP-dep_Helicase_C"/>
</dbReference>
<dbReference type="GO" id="GO:0003684">
    <property type="term" value="F:damaged DNA binding"/>
    <property type="evidence" value="ECO:0007669"/>
    <property type="project" value="TreeGrafter"/>
</dbReference>
<keyword evidence="8" id="KW-0378">Hydrolase</keyword>
<keyword evidence="5" id="KW-0479">Metal-binding</keyword>
<evidence type="ECO:0000256" key="11">
    <source>
        <dbReference type="ARBA" id="ARBA00023004"/>
    </source>
</evidence>
<evidence type="ECO:0000256" key="21">
    <source>
        <dbReference type="SAM" id="Coils"/>
    </source>
</evidence>
<dbReference type="SMART" id="SM00491">
    <property type="entry name" value="HELICc2"/>
    <property type="match status" value="1"/>
</dbReference>
<dbReference type="Gene3D" id="3.40.50.300">
    <property type="entry name" value="P-loop containing nucleotide triphosphate hydrolases"/>
    <property type="match status" value="2"/>
</dbReference>
<dbReference type="InterPro" id="IPR001945">
    <property type="entry name" value="RAD3/XPD"/>
</dbReference>
<comment type="caution">
    <text evidence="24">The sequence shown here is derived from an EMBL/GenBank/DDBJ whole genome shotgun (WGS) entry which is preliminary data.</text>
</comment>
<dbReference type="EMBL" id="QGMJ01000086">
    <property type="protein sequence ID" value="TVY42750.1"/>
    <property type="molecule type" value="Genomic_DNA"/>
</dbReference>
<evidence type="ECO:0000256" key="9">
    <source>
        <dbReference type="ARBA" id="ARBA00022806"/>
    </source>
</evidence>
<dbReference type="Gene3D" id="1.10.30.20">
    <property type="entry name" value="Bacterial XPD DNA helicase, FeS cluster domain"/>
    <property type="match status" value="1"/>
</dbReference>
<proteinExistence type="inferred from homology"/>
<dbReference type="InterPro" id="IPR010643">
    <property type="entry name" value="HBB"/>
</dbReference>
<keyword evidence="12" id="KW-0411">Iron-sulfur</keyword>
<feature type="coiled-coil region" evidence="21">
    <location>
        <begin position="255"/>
        <end position="297"/>
    </location>
</feature>
<evidence type="ECO:0000256" key="6">
    <source>
        <dbReference type="ARBA" id="ARBA00022741"/>
    </source>
</evidence>
<name>A0A8H8RXU5_9HELO</name>
<dbReference type="FunFam" id="1.10.275.40:FF:000001">
    <property type="entry name" value="DNA repair helicase (Rad3)"/>
    <property type="match status" value="1"/>
</dbReference>
<keyword evidence="16" id="KW-0234">DNA repair</keyword>
<dbReference type="Proteomes" id="UP000462212">
    <property type="component" value="Unassembled WGS sequence"/>
</dbReference>
<dbReference type="CDD" id="cd18788">
    <property type="entry name" value="SF2_C_XPD"/>
    <property type="match status" value="1"/>
</dbReference>
<gene>
    <name evidence="24" type="primary">rad15</name>
    <name evidence="24" type="ORF">LSUB1_G002253</name>
</gene>
<keyword evidence="15" id="KW-0804">Transcription</keyword>
<dbReference type="Pfam" id="PF06733">
    <property type="entry name" value="DEAD_2"/>
    <property type="match status" value="1"/>
</dbReference>
<keyword evidence="6" id="KW-0547">Nucleotide-binding</keyword>
<keyword evidence="21" id="KW-0175">Coiled coil</keyword>
<evidence type="ECO:0000256" key="19">
    <source>
        <dbReference type="ARBA" id="ARBA00044969"/>
    </source>
</evidence>
<reference evidence="24 25" key="1">
    <citation type="submission" date="2018-05" db="EMBL/GenBank/DDBJ databases">
        <title>Genome sequencing and assembly of the regulated plant pathogen Lachnellula willkommii and related sister species for the development of diagnostic species identification markers.</title>
        <authorList>
            <person name="Giroux E."/>
            <person name="Bilodeau G."/>
        </authorList>
    </citation>
    <scope>NUCLEOTIDE SEQUENCE [LARGE SCALE GENOMIC DNA]</scope>
    <source>
        <strain evidence="24 25">CBS 197.66</strain>
    </source>
</reference>
<sequence length="805" mass="92043">MRFNIDDLPILFPYPRIYPEQYAYMCDLKKTLDAGGHCVLEMPSGTGKTVSLLSLIVAYQQYYPEHRKLIYCSRTMSEIEKALAELKALMKYREEQLGHKEDFRGLGLTSRKNLCLHPSVKREKSGAVVDARCRSLTAGFVKEKKERGEDVPVCIYHDNLDLLEPHNLIPNGVWTLDGIMRYGEEHKQCPYFTSRRMMSFCNVIIYSYHYLLDPKIAERVSKELSNDCIVVFDEAHNIDNVCIESLSTDITEDSLRKATRGAQNLENKILEMRDSDADKLKNEYAKLVEGLRDADEAREEDAFMSNPALPDDLLKEAVPGNIRRAEHFVAFLKRFVEYLKTRMKVRQVISETPPSFLAHLKEYTFIEKKPLRFCAERLTSLVRTLELTNIEDYQPLQEVATFATLVATYEKGFLLILEPYESDTAEVPNPVLHFTCLDAAIAIKPVFDRFSSVIITSGTISPLEMYPKMLGFETVVQESYSMTLARRSFLPMIVTRGSDQVAISSGFQVRNEPSVVRNYGNLLTEFSKLTPDGMVVFFPSYLYMESIISMWQGMGILDEVWKYKLILVETPDAQETSLALETYRTACCNGRGAILLCVARGKVSEGIDFDHQYGRTVLCIGVPFQYTESRILKARLEFLRETYRIRENDFLSFDAMRHAAQCLGRVLRGKDDYGIMVLADRRFLKKRNQLPKWINQALLDSEINLSTDMAVGSAKKFLRGMAQPFKASDQEGISTWSIADLERFKEKQEDESIRALTEAQRNGADTEDVQMENTRNGNEAAMARDDEYGFNDDELEAGMMELDNK</sequence>
<dbReference type="GO" id="GO:0043139">
    <property type="term" value="F:5'-3' DNA helicase activity"/>
    <property type="evidence" value="ECO:0007669"/>
    <property type="project" value="UniProtKB-EC"/>
</dbReference>
<dbReference type="PANTHER" id="PTHR11472">
    <property type="entry name" value="DNA REPAIR DEAD HELICASE RAD3/XP-D SUBFAMILY MEMBER"/>
    <property type="match status" value="1"/>
</dbReference>
<dbReference type="GO" id="GO:0005524">
    <property type="term" value="F:ATP binding"/>
    <property type="evidence" value="ECO:0007669"/>
    <property type="project" value="UniProtKB-KW"/>
</dbReference>
<dbReference type="GO" id="GO:0016818">
    <property type="term" value="F:hydrolase activity, acting on acid anhydrides, in phosphorus-containing anhydrides"/>
    <property type="evidence" value="ECO:0007669"/>
    <property type="project" value="InterPro"/>
</dbReference>
<evidence type="ECO:0000256" key="15">
    <source>
        <dbReference type="ARBA" id="ARBA00023163"/>
    </source>
</evidence>
<dbReference type="InterPro" id="IPR042493">
    <property type="entry name" value="XPD_DNA_FeS"/>
</dbReference>
<dbReference type="PROSITE" id="PS51193">
    <property type="entry name" value="HELICASE_ATP_BIND_2"/>
    <property type="match status" value="1"/>
</dbReference>
<dbReference type="FunFam" id="1.10.30.20:FF:000001">
    <property type="entry name" value="DNA repair helicase rad15"/>
    <property type="match status" value="1"/>
</dbReference>
<organism evidence="24 25">
    <name type="scientific">Lachnellula subtilissima</name>
    <dbReference type="NCBI Taxonomy" id="602034"/>
    <lineage>
        <taxon>Eukaryota</taxon>
        <taxon>Fungi</taxon>
        <taxon>Dikarya</taxon>
        <taxon>Ascomycota</taxon>
        <taxon>Pezizomycotina</taxon>
        <taxon>Leotiomycetes</taxon>
        <taxon>Helotiales</taxon>
        <taxon>Lachnaceae</taxon>
        <taxon>Lachnellula</taxon>
    </lineage>
</organism>
<evidence type="ECO:0000256" key="2">
    <source>
        <dbReference type="ARBA" id="ARBA00004123"/>
    </source>
</evidence>
<evidence type="ECO:0000256" key="12">
    <source>
        <dbReference type="ARBA" id="ARBA00023014"/>
    </source>
</evidence>
<evidence type="ECO:0000256" key="3">
    <source>
        <dbReference type="ARBA" id="ARBA00009146"/>
    </source>
</evidence>
<keyword evidence="9 24" id="KW-0347">Helicase</keyword>
<dbReference type="SMART" id="SM00488">
    <property type="entry name" value="DEXDc2"/>
    <property type="match status" value="1"/>
</dbReference>
<evidence type="ECO:0000256" key="1">
    <source>
        <dbReference type="ARBA" id="ARBA00001966"/>
    </source>
</evidence>
<evidence type="ECO:0000256" key="5">
    <source>
        <dbReference type="ARBA" id="ARBA00022723"/>
    </source>
</evidence>
<dbReference type="GO" id="GO:0051539">
    <property type="term" value="F:4 iron, 4 sulfur cluster binding"/>
    <property type="evidence" value="ECO:0007669"/>
    <property type="project" value="UniProtKB-KW"/>
</dbReference>
<dbReference type="InterPro" id="IPR014013">
    <property type="entry name" value="Helic_SF1/SF2_ATP-bd_DinG/Rad3"/>
</dbReference>
<evidence type="ECO:0000256" key="13">
    <source>
        <dbReference type="ARBA" id="ARBA00023015"/>
    </source>
</evidence>
<evidence type="ECO:0000313" key="24">
    <source>
        <dbReference type="EMBL" id="TVY42750.1"/>
    </source>
</evidence>
<evidence type="ECO:0000256" key="14">
    <source>
        <dbReference type="ARBA" id="ARBA00023125"/>
    </source>
</evidence>
<dbReference type="InterPro" id="IPR013020">
    <property type="entry name" value="Rad3/Chl1-like"/>
</dbReference>
<dbReference type="Gene3D" id="1.10.275.40">
    <property type="match status" value="1"/>
</dbReference>
<dbReference type="FunFam" id="3.40.50.300:FF:000128">
    <property type="entry name" value="Putative DNA repair helicase RAD3"/>
    <property type="match status" value="1"/>
</dbReference>
<evidence type="ECO:0000256" key="7">
    <source>
        <dbReference type="ARBA" id="ARBA00022763"/>
    </source>
</evidence>
<accession>A0A8H8RXU5</accession>
<evidence type="ECO:0000256" key="8">
    <source>
        <dbReference type="ARBA" id="ARBA00022801"/>
    </source>
</evidence>
<dbReference type="GO" id="GO:0006366">
    <property type="term" value="P:transcription by RNA polymerase II"/>
    <property type="evidence" value="ECO:0007669"/>
    <property type="project" value="TreeGrafter"/>
</dbReference>
<comment type="cofactor">
    <cofactor evidence="1">
        <name>[4Fe-4S] cluster</name>
        <dbReference type="ChEBI" id="CHEBI:49883"/>
    </cofactor>
</comment>
<feature type="region of interest" description="Disordered" evidence="22">
    <location>
        <begin position="759"/>
        <end position="805"/>
    </location>
</feature>
<evidence type="ECO:0000256" key="10">
    <source>
        <dbReference type="ARBA" id="ARBA00022840"/>
    </source>
</evidence>
<dbReference type="InterPro" id="IPR010614">
    <property type="entry name" value="RAD3-like_helicase_DEAD"/>
</dbReference>
<evidence type="ECO:0000256" key="17">
    <source>
        <dbReference type="ARBA" id="ARBA00023235"/>
    </source>
</evidence>
<evidence type="ECO:0000256" key="18">
    <source>
        <dbReference type="ARBA" id="ARBA00023242"/>
    </source>
</evidence>